<keyword evidence="2" id="KW-0808">Transferase</keyword>
<evidence type="ECO:0000313" key="3">
    <source>
        <dbReference type="Proteomes" id="UP000515708"/>
    </source>
</evidence>
<gene>
    <name evidence="2" type="ORF">FVO59_07050</name>
</gene>
<accession>A0A7D8AJI0</accession>
<reference evidence="2 3" key="1">
    <citation type="journal article" date="2020" name="Front. Microbiol.">
        <title>Design of Bacterial Strain-Specific qPCR Assays Using NGS Data and Publicly Available Resources and Its Application to Track Biocontrol Strains.</title>
        <authorList>
            <person name="Hernandez I."/>
            <person name="Sant C."/>
            <person name="Martinez R."/>
            <person name="Fernandez C."/>
        </authorList>
    </citation>
    <scope>NUCLEOTIDE SEQUENCE [LARGE SCALE GENOMIC DNA]</scope>
    <source>
        <strain evidence="2 3">B24</strain>
    </source>
</reference>
<dbReference type="SUPFAM" id="SSF55729">
    <property type="entry name" value="Acyl-CoA N-acyltransferases (Nat)"/>
    <property type="match status" value="1"/>
</dbReference>
<dbReference type="AlphaFoldDB" id="A0A7D8AJI0"/>
<feature type="domain" description="N-acetyltransferase" evidence="1">
    <location>
        <begin position="10"/>
        <end position="173"/>
    </location>
</feature>
<sequence length="186" mass="20598">MDDETLTDRLRLRRPTDADFEAIHEIHADPRVWLHYPTLRHADRAPTERMFARWAAAWDEMGLGSWVVRLRDTGEVIGAGGCTMLPGEPGERVWNLGYRISADHHGHGYATELARAALAAARSVSPDTPVIAYLVEHNRASAAVAEKVGLRLVHRAPDAGNPDPEVIRLVYADRELADAQLATALR</sequence>
<protein>
    <submittedName>
        <fullName evidence="2">GNAT family N-acetyltransferase</fullName>
    </submittedName>
</protein>
<organism evidence="2 3">
    <name type="scientific">Microbacterium esteraromaticum</name>
    <dbReference type="NCBI Taxonomy" id="57043"/>
    <lineage>
        <taxon>Bacteria</taxon>
        <taxon>Bacillati</taxon>
        <taxon>Actinomycetota</taxon>
        <taxon>Actinomycetes</taxon>
        <taxon>Micrococcales</taxon>
        <taxon>Microbacteriaceae</taxon>
        <taxon>Microbacterium</taxon>
    </lineage>
</organism>
<dbReference type="InterPro" id="IPR051531">
    <property type="entry name" value="N-acetyltransferase"/>
</dbReference>
<dbReference type="PROSITE" id="PS51186">
    <property type="entry name" value="GNAT"/>
    <property type="match status" value="1"/>
</dbReference>
<proteinExistence type="predicted"/>
<dbReference type="InterPro" id="IPR016181">
    <property type="entry name" value="Acyl_CoA_acyltransferase"/>
</dbReference>
<dbReference type="Gene3D" id="3.40.630.30">
    <property type="match status" value="1"/>
</dbReference>
<dbReference type="Proteomes" id="UP000515708">
    <property type="component" value="Chromosome"/>
</dbReference>
<evidence type="ECO:0000259" key="1">
    <source>
        <dbReference type="PROSITE" id="PS51186"/>
    </source>
</evidence>
<name>A0A7D8AJI0_9MICO</name>
<dbReference type="Pfam" id="PF13302">
    <property type="entry name" value="Acetyltransf_3"/>
    <property type="match status" value="1"/>
</dbReference>
<dbReference type="InterPro" id="IPR000182">
    <property type="entry name" value="GNAT_dom"/>
</dbReference>
<dbReference type="PANTHER" id="PTHR43792">
    <property type="entry name" value="GNAT FAMILY, PUTATIVE (AFU_ORTHOLOGUE AFUA_3G00765)-RELATED-RELATED"/>
    <property type="match status" value="1"/>
</dbReference>
<evidence type="ECO:0000313" key="2">
    <source>
        <dbReference type="EMBL" id="QMU97009.1"/>
    </source>
</evidence>
<dbReference type="PANTHER" id="PTHR43792:SF1">
    <property type="entry name" value="N-ACETYLTRANSFERASE DOMAIN-CONTAINING PROTEIN"/>
    <property type="match status" value="1"/>
</dbReference>
<dbReference type="GO" id="GO:0016747">
    <property type="term" value="F:acyltransferase activity, transferring groups other than amino-acyl groups"/>
    <property type="evidence" value="ECO:0007669"/>
    <property type="project" value="InterPro"/>
</dbReference>
<dbReference type="EMBL" id="CP043732">
    <property type="protein sequence ID" value="QMU97009.1"/>
    <property type="molecule type" value="Genomic_DNA"/>
</dbReference>
<dbReference type="RefSeq" id="WP_182256055.1">
    <property type="nucleotide sequence ID" value="NZ_CP043732.1"/>
</dbReference>